<dbReference type="InterPro" id="IPR001254">
    <property type="entry name" value="Trypsin_dom"/>
</dbReference>
<dbReference type="Pfam" id="PF00089">
    <property type="entry name" value="Trypsin"/>
    <property type="match status" value="1"/>
</dbReference>
<dbReference type="AlphaFoldDB" id="A0A8J3CHV0"/>
<dbReference type="GO" id="GO:0004252">
    <property type="term" value="F:serine-type endopeptidase activity"/>
    <property type="evidence" value="ECO:0007669"/>
    <property type="project" value="InterPro"/>
</dbReference>
<evidence type="ECO:0000256" key="3">
    <source>
        <dbReference type="SAM" id="SignalP"/>
    </source>
</evidence>
<feature type="chain" id="PRO_5035274066" evidence="3">
    <location>
        <begin position="29"/>
        <end position="258"/>
    </location>
</feature>
<dbReference type="Proteomes" id="UP000637578">
    <property type="component" value="Unassembled WGS sequence"/>
</dbReference>
<accession>A0A8J3CHV0</accession>
<feature type="domain" description="Peptidase S1" evidence="4">
    <location>
        <begin position="40"/>
        <end position="255"/>
    </location>
</feature>
<dbReference type="PANTHER" id="PTHR24276">
    <property type="entry name" value="POLYSERASE-RELATED"/>
    <property type="match status" value="1"/>
</dbReference>
<reference evidence="5" key="2">
    <citation type="submission" date="2020-09" db="EMBL/GenBank/DDBJ databases">
        <authorList>
            <person name="Sun Q."/>
            <person name="Zhou Y."/>
        </authorList>
    </citation>
    <scope>NUCLEOTIDE SEQUENCE</scope>
    <source>
        <strain evidence="5">CGMCC 4.5737</strain>
    </source>
</reference>
<reference evidence="5" key="1">
    <citation type="journal article" date="2014" name="Int. J. Syst. Evol. Microbiol.">
        <title>Complete genome sequence of Corynebacterium casei LMG S-19264T (=DSM 44701T), isolated from a smear-ripened cheese.</title>
        <authorList>
            <consortium name="US DOE Joint Genome Institute (JGI-PGF)"/>
            <person name="Walter F."/>
            <person name="Albersmeier A."/>
            <person name="Kalinowski J."/>
            <person name="Ruckert C."/>
        </authorList>
    </citation>
    <scope>NUCLEOTIDE SEQUENCE</scope>
    <source>
        <strain evidence="5">CGMCC 4.5737</strain>
    </source>
</reference>
<sequence length="258" mass="26623">MRARTLLVGLLAASATVLGGVLPATASAAPAPADEATPFIVGGHNATETYSFMVSLQRGGRHFCGGSLVKSDWVVTARHCVQGASPGSIQARIGTTTRSSGGELAGVRRIVPGSGDIALLQLNKQVSKTPIKLAAESGPVGTKTRIIGWGQKCANRGCGGAPEILQELDTSIVSDAGCRGGRINGRTEICTDNPDNWRGACYGDSGGPQIKAVNGKWELIGATSRSGNGHPRCGTGPSIYVDVPVFRSWIQNYTGPLA</sequence>
<keyword evidence="5" id="KW-0645">Protease</keyword>
<dbReference type="InterPro" id="IPR050430">
    <property type="entry name" value="Peptidase_S1"/>
</dbReference>
<keyword evidence="5" id="KW-0378">Hydrolase</keyword>
<evidence type="ECO:0000256" key="2">
    <source>
        <dbReference type="ARBA" id="ARBA00023157"/>
    </source>
</evidence>
<dbReference type="SUPFAM" id="SSF50494">
    <property type="entry name" value="Trypsin-like serine proteases"/>
    <property type="match status" value="1"/>
</dbReference>
<comment type="similarity">
    <text evidence="1">Belongs to the peptidase S1 family.</text>
</comment>
<dbReference type="SMART" id="SM00020">
    <property type="entry name" value="Tryp_SPc"/>
    <property type="match status" value="1"/>
</dbReference>
<evidence type="ECO:0000313" key="5">
    <source>
        <dbReference type="EMBL" id="GGM69124.1"/>
    </source>
</evidence>
<dbReference type="InterPro" id="IPR043504">
    <property type="entry name" value="Peptidase_S1_PA_chymotrypsin"/>
</dbReference>
<evidence type="ECO:0000313" key="6">
    <source>
        <dbReference type="Proteomes" id="UP000637578"/>
    </source>
</evidence>
<name>A0A8J3CHV0_9PSEU</name>
<organism evidence="5 6">
    <name type="scientific">Longimycelium tulufanense</name>
    <dbReference type="NCBI Taxonomy" id="907463"/>
    <lineage>
        <taxon>Bacteria</taxon>
        <taxon>Bacillati</taxon>
        <taxon>Actinomycetota</taxon>
        <taxon>Actinomycetes</taxon>
        <taxon>Pseudonocardiales</taxon>
        <taxon>Pseudonocardiaceae</taxon>
        <taxon>Longimycelium</taxon>
    </lineage>
</organism>
<feature type="signal peptide" evidence="3">
    <location>
        <begin position="1"/>
        <end position="28"/>
    </location>
</feature>
<dbReference type="InterPro" id="IPR009003">
    <property type="entry name" value="Peptidase_S1_PA"/>
</dbReference>
<dbReference type="CDD" id="cd00190">
    <property type="entry name" value="Tryp_SPc"/>
    <property type="match status" value="1"/>
</dbReference>
<comment type="caution">
    <text evidence="5">The sequence shown here is derived from an EMBL/GenBank/DDBJ whole genome shotgun (WGS) entry which is preliminary data.</text>
</comment>
<gene>
    <name evidence="5" type="ORF">GCM10012275_44430</name>
</gene>
<dbReference type="Gene3D" id="2.40.10.10">
    <property type="entry name" value="Trypsin-like serine proteases"/>
    <property type="match status" value="1"/>
</dbReference>
<dbReference type="EMBL" id="BMMK01000023">
    <property type="protein sequence ID" value="GGM69124.1"/>
    <property type="molecule type" value="Genomic_DNA"/>
</dbReference>
<dbReference type="InterPro" id="IPR001314">
    <property type="entry name" value="Peptidase_S1A"/>
</dbReference>
<keyword evidence="6" id="KW-1185">Reference proteome</keyword>
<dbReference type="RefSeq" id="WP_189060336.1">
    <property type="nucleotide sequence ID" value="NZ_BMMK01000023.1"/>
</dbReference>
<protein>
    <submittedName>
        <fullName evidence="5">Serine protease</fullName>
    </submittedName>
</protein>
<evidence type="ECO:0000256" key="1">
    <source>
        <dbReference type="ARBA" id="ARBA00007664"/>
    </source>
</evidence>
<dbReference type="PANTHER" id="PTHR24276:SF91">
    <property type="entry name" value="AT26814P-RELATED"/>
    <property type="match status" value="1"/>
</dbReference>
<keyword evidence="2" id="KW-1015">Disulfide bond</keyword>
<proteinExistence type="inferred from homology"/>
<evidence type="ECO:0000259" key="4">
    <source>
        <dbReference type="PROSITE" id="PS50240"/>
    </source>
</evidence>
<dbReference type="PROSITE" id="PS50240">
    <property type="entry name" value="TRYPSIN_DOM"/>
    <property type="match status" value="1"/>
</dbReference>
<dbReference type="PRINTS" id="PR00722">
    <property type="entry name" value="CHYMOTRYPSIN"/>
</dbReference>
<dbReference type="GO" id="GO:0006508">
    <property type="term" value="P:proteolysis"/>
    <property type="evidence" value="ECO:0007669"/>
    <property type="project" value="UniProtKB-KW"/>
</dbReference>
<keyword evidence="3" id="KW-0732">Signal</keyword>